<dbReference type="PANTHER" id="PTHR13710">
    <property type="entry name" value="DNA HELICASE RECQ FAMILY MEMBER"/>
    <property type="match status" value="1"/>
</dbReference>
<evidence type="ECO:0000256" key="6">
    <source>
        <dbReference type="ARBA" id="ARBA00022763"/>
    </source>
</evidence>
<evidence type="ECO:0000256" key="16">
    <source>
        <dbReference type="NCBIfam" id="TIGR01389"/>
    </source>
</evidence>
<reference evidence="21 22" key="1">
    <citation type="journal article" date="2020" name="Microorganisms">
        <title>Osmotic Adaptation and Compatible Solute Biosynthesis of Phototrophic Bacteria as Revealed from Genome Analyses.</title>
        <authorList>
            <person name="Imhoff J.F."/>
            <person name="Rahn T."/>
            <person name="Kunzel S."/>
            <person name="Keller A."/>
            <person name="Neulinger S.C."/>
        </authorList>
    </citation>
    <scope>NUCLEOTIDE SEQUENCE [LARGE SCALE GENOMIC DNA]</scope>
    <source>
        <strain evidence="21 22">DSM 21303</strain>
    </source>
</reference>
<accession>A0A9X0WKU1</accession>
<comment type="similarity">
    <text evidence="3">Belongs to the helicase family. RecQ subfamily.</text>
</comment>
<dbReference type="Pfam" id="PF00271">
    <property type="entry name" value="Helicase_C"/>
    <property type="match status" value="1"/>
</dbReference>
<dbReference type="Gene3D" id="1.10.10.10">
    <property type="entry name" value="Winged helix-like DNA-binding domain superfamily/Winged helix DNA-binding domain"/>
    <property type="match status" value="1"/>
</dbReference>
<dbReference type="GO" id="GO:0030894">
    <property type="term" value="C:replisome"/>
    <property type="evidence" value="ECO:0007669"/>
    <property type="project" value="TreeGrafter"/>
</dbReference>
<evidence type="ECO:0000313" key="22">
    <source>
        <dbReference type="Proteomes" id="UP001138802"/>
    </source>
</evidence>
<evidence type="ECO:0000256" key="10">
    <source>
        <dbReference type="ARBA" id="ARBA00022840"/>
    </source>
</evidence>
<keyword evidence="9" id="KW-0862">Zinc</keyword>
<dbReference type="GO" id="GO:0005737">
    <property type="term" value="C:cytoplasm"/>
    <property type="evidence" value="ECO:0007669"/>
    <property type="project" value="TreeGrafter"/>
</dbReference>
<keyword evidence="14" id="KW-0413">Isomerase</keyword>
<dbReference type="SMART" id="SM00341">
    <property type="entry name" value="HRDC"/>
    <property type="match status" value="1"/>
</dbReference>
<dbReference type="GO" id="GO:0009378">
    <property type="term" value="F:four-way junction helicase activity"/>
    <property type="evidence" value="ECO:0007669"/>
    <property type="project" value="TreeGrafter"/>
</dbReference>
<dbReference type="Pfam" id="PF14493">
    <property type="entry name" value="HTH_40"/>
    <property type="match status" value="1"/>
</dbReference>
<dbReference type="InterPro" id="IPR001650">
    <property type="entry name" value="Helicase_C-like"/>
</dbReference>
<evidence type="ECO:0000256" key="12">
    <source>
        <dbReference type="ARBA" id="ARBA00023172"/>
    </source>
</evidence>
<dbReference type="GO" id="GO:0043590">
    <property type="term" value="C:bacterial nucleoid"/>
    <property type="evidence" value="ECO:0007669"/>
    <property type="project" value="TreeGrafter"/>
</dbReference>
<dbReference type="InterPro" id="IPR044876">
    <property type="entry name" value="HRDC_dom_sf"/>
</dbReference>
<dbReference type="SUPFAM" id="SSF47819">
    <property type="entry name" value="HRDC-like"/>
    <property type="match status" value="1"/>
</dbReference>
<comment type="catalytic activity">
    <reaction evidence="15">
        <text>Couples ATP hydrolysis with the unwinding of duplex DNA by translocating in the 3'-5' direction.</text>
        <dbReference type="EC" id="5.6.2.4"/>
    </reaction>
</comment>
<dbReference type="InterPro" id="IPR018982">
    <property type="entry name" value="RQC_domain"/>
</dbReference>
<dbReference type="FunFam" id="3.40.50.300:FF:000296">
    <property type="entry name" value="ATP-dependent DNA helicase RecQ"/>
    <property type="match status" value="1"/>
</dbReference>
<dbReference type="GO" id="GO:0005524">
    <property type="term" value="F:ATP binding"/>
    <property type="evidence" value="ECO:0007669"/>
    <property type="project" value="UniProtKB-KW"/>
</dbReference>
<dbReference type="Gene3D" id="1.10.150.80">
    <property type="entry name" value="HRDC domain"/>
    <property type="match status" value="1"/>
</dbReference>
<keyword evidence="7" id="KW-0378">Hydrolase</keyword>
<dbReference type="GO" id="GO:0006310">
    <property type="term" value="P:DNA recombination"/>
    <property type="evidence" value="ECO:0007669"/>
    <property type="project" value="UniProtKB-UniRule"/>
</dbReference>
<dbReference type="EMBL" id="NRSD01000027">
    <property type="protein sequence ID" value="MBK1646544.1"/>
    <property type="molecule type" value="Genomic_DNA"/>
</dbReference>
<feature type="compositionally biased region" description="Basic and acidic residues" evidence="17">
    <location>
        <begin position="498"/>
        <end position="520"/>
    </location>
</feature>
<dbReference type="NCBIfam" id="TIGR00614">
    <property type="entry name" value="recQ_fam"/>
    <property type="match status" value="1"/>
</dbReference>
<dbReference type="RefSeq" id="WP_200389365.1">
    <property type="nucleotide sequence ID" value="NZ_NRSD01000027.1"/>
</dbReference>
<dbReference type="InterPro" id="IPR004589">
    <property type="entry name" value="DNA_helicase_ATP-dep_RecQ"/>
</dbReference>
<dbReference type="InterPro" id="IPR029491">
    <property type="entry name" value="Helicase_HTH"/>
</dbReference>
<sequence length="738" mass="81845">MAETPAEILNRVFGYDAFRGAQAAIIDQVLSGGDALVLMPTGGGKSLCYQIPALLRPGVGVVVSPLIALMQDQVDALRQLGVRAAFLNSSLAPREAQAIEQALLAGDLDLVYVAPERLLSERFLGVLERLPIALFAIDEAHCVSQWGHDFRPEYMQLHQLHERWPKVPRIALTATADAPTRAEILTRLGLEQAAQFVSSFDRPNIRYRIVEKVSPRQQLLAFLRHEHAGDAGIVYCLSRRQVEAIADFLSAQGLTALPYHAGLSAETRRTHQTRFLREDGVIIVATIAFGMGIDKPDVRFVAHLDLPKSLEAYYQETGRAGRDGLAANAWMAYGLGDLVMLRRMIEDSGADERFKRVERQRLDSMLGYCETTACRRQVLLGYFGEPLPQPCGNCDTCLEPVATWDGLVAAQKALSCIYRTGQRFGTSYLVDVLLGKHNERIRRFGHDQISTHGIGTELSAEQWKSVFRQLVAMGLIAVDLAGHGALRLTEHSRPVLRGERGIQFRQDPDRKRSSGAERRAANALSSDPPSDPEASALWQALRDYRRQLALEQDVPSYHIFNDATLREILAYRPRNLDELSRISGVGEMKLNHFGAGFLRLLALHEERFGRPAQVPALPATRRTGSSRRRSEGLLNDTTLDTLARFRAGARPEAIAAQRDLKLSTVYSHLANGIALGELTVAEVVPLDAETIRRIEYAIDRLPEGELMSLKPVFDAFDGRYDYSLLRCIRAGMGMDGAV</sequence>
<dbReference type="PANTHER" id="PTHR13710:SF105">
    <property type="entry name" value="ATP-DEPENDENT DNA HELICASE Q1"/>
    <property type="match status" value="1"/>
</dbReference>
<evidence type="ECO:0000256" key="8">
    <source>
        <dbReference type="ARBA" id="ARBA00022806"/>
    </source>
</evidence>
<dbReference type="GO" id="GO:0043138">
    <property type="term" value="F:3'-5' DNA helicase activity"/>
    <property type="evidence" value="ECO:0007669"/>
    <property type="project" value="UniProtKB-EC"/>
</dbReference>
<evidence type="ECO:0000256" key="7">
    <source>
        <dbReference type="ARBA" id="ARBA00022801"/>
    </source>
</evidence>
<feature type="domain" description="Helicase C-terminal" evidence="20">
    <location>
        <begin position="215"/>
        <end position="365"/>
    </location>
</feature>
<evidence type="ECO:0000259" key="19">
    <source>
        <dbReference type="PROSITE" id="PS51192"/>
    </source>
</evidence>
<keyword evidence="11" id="KW-0238">DNA-binding</keyword>
<dbReference type="InterPro" id="IPR010997">
    <property type="entry name" value="HRDC-like_sf"/>
</dbReference>
<dbReference type="Pfam" id="PF00270">
    <property type="entry name" value="DEAD"/>
    <property type="match status" value="1"/>
</dbReference>
<evidence type="ECO:0000256" key="1">
    <source>
        <dbReference type="ARBA" id="ARBA00001946"/>
    </source>
</evidence>
<dbReference type="GO" id="GO:0009432">
    <property type="term" value="P:SOS response"/>
    <property type="evidence" value="ECO:0007669"/>
    <property type="project" value="UniProtKB-UniRule"/>
</dbReference>
<dbReference type="InterPro" id="IPR014001">
    <property type="entry name" value="Helicase_ATP-bd"/>
</dbReference>
<dbReference type="PROSITE" id="PS51194">
    <property type="entry name" value="HELICASE_CTER"/>
    <property type="match status" value="1"/>
</dbReference>
<keyword evidence="8 21" id="KW-0347">Helicase</keyword>
<protein>
    <recommendedName>
        <fullName evidence="16">DNA helicase RecQ</fullName>
        <ecNumber evidence="16">5.6.2.4</ecNumber>
    </recommendedName>
</protein>
<keyword evidence="5" id="KW-0547">Nucleotide-binding</keyword>
<dbReference type="Pfam" id="PF00570">
    <property type="entry name" value="HRDC"/>
    <property type="match status" value="1"/>
</dbReference>
<gene>
    <name evidence="21" type="primary">recQ</name>
    <name evidence="21" type="ORF">CKO25_18215</name>
</gene>
<dbReference type="GO" id="GO:0016787">
    <property type="term" value="F:hydrolase activity"/>
    <property type="evidence" value="ECO:0007669"/>
    <property type="project" value="UniProtKB-KW"/>
</dbReference>
<dbReference type="SMART" id="SM00487">
    <property type="entry name" value="DEXDc"/>
    <property type="match status" value="1"/>
</dbReference>
<evidence type="ECO:0000256" key="2">
    <source>
        <dbReference type="ARBA" id="ARBA00001947"/>
    </source>
</evidence>
<dbReference type="Pfam" id="PF16124">
    <property type="entry name" value="RecQ_Zn_bind"/>
    <property type="match status" value="1"/>
</dbReference>
<comment type="caution">
    <text evidence="21">The sequence shown here is derived from an EMBL/GenBank/DDBJ whole genome shotgun (WGS) entry which is preliminary data.</text>
</comment>
<keyword evidence="13" id="KW-0234">DNA repair</keyword>
<evidence type="ECO:0000256" key="14">
    <source>
        <dbReference type="ARBA" id="ARBA00023235"/>
    </source>
</evidence>
<dbReference type="SMART" id="SM00490">
    <property type="entry name" value="HELICc"/>
    <property type="match status" value="1"/>
</dbReference>
<dbReference type="InterPro" id="IPR011545">
    <property type="entry name" value="DEAD/DEAH_box_helicase_dom"/>
</dbReference>
<dbReference type="GO" id="GO:0046872">
    <property type="term" value="F:metal ion binding"/>
    <property type="evidence" value="ECO:0007669"/>
    <property type="project" value="UniProtKB-KW"/>
</dbReference>
<dbReference type="FunFam" id="1.10.10.10:FF:000175">
    <property type="entry name" value="ATP-dependent DNA helicase RecQ"/>
    <property type="match status" value="1"/>
</dbReference>
<dbReference type="CDD" id="cd17920">
    <property type="entry name" value="DEXHc_RecQ"/>
    <property type="match status" value="1"/>
</dbReference>
<proteinExistence type="inferred from homology"/>
<dbReference type="Pfam" id="PF09382">
    <property type="entry name" value="RQC"/>
    <property type="match status" value="1"/>
</dbReference>
<dbReference type="GO" id="GO:0003677">
    <property type="term" value="F:DNA binding"/>
    <property type="evidence" value="ECO:0007669"/>
    <property type="project" value="UniProtKB-KW"/>
</dbReference>
<feature type="region of interest" description="Disordered" evidence="17">
    <location>
        <begin position="498"/>
        <end position="534"/>
    </location>
</feature>
<evidence type="ECO:0000256" key="17">
    <source>
        <dbReference type="SAM" id="MobiDB-lite"/>
    </source>
</evidence>
<dbReference type="InterPro" id="IPR002121">
    <property type="entry name" value="HRDC_dom"/>
</dbReference>
<evidence type="ECO:0000256" key="3">
    <source>
        <dbReference type="ARBA" id="ARBA00005446"/>
    </source>
</evidence>
<dbReference type="NCBIfam" id="TIGR01389">
    <property type="entry name" value="recQ"/>
    <property type="match status" value="1"/>
</dbReference>
<keyword evidence="12" id="KW-0233">DNA recombination</keyword>
<dbReference type="EC" id="5.6.2.4" evidence="16"/>
<feature type="domain" description="Helicase ATP-binding" evidence="19">
    <location>
        <begin position="26"/>
        <end position="194"/>
    </location>
</feature>
<dbReference type="InterPro" id="IPR036388">
    <property type="entry name" value="WH-like_DNA-bd_sf"/>
</dbReference>
<dbReference type="FunFam" id="3.40.50.300:FF:000156">
    <property type="entry name" value="ATP-dependent DNA helicase recQ"/>
    <property type="match status" value="1"/>
</dbReference>
<evidence type="ECO:0000256" key="4">
    <source>
        <dbReference type="ARBA" id="ARBA00022723"/>
    </source>
</evidence>
<dbReference type="PROSITE" id="PS50967">
    <property type="entry name" value="HRDC"/>
    <property type="match status" value="1"/>
</dbReference>
<evidence type="ECO:0000313" key="21">
    <source>
        <dbReference type="EMBL" id="MBK1646544.1"/>
    </source>
</evidence>
<evidence type="ECO:0000259" key="18">
    <source>
        <dbReference type="PROSITE" id="PS50967"/>
    </source>
</evidence>
<comment type="cofactor">
    <cofactor evidence="2">
        <name>Zn(2+)</name>
        <dbReference type="ChEBI" id="CHEBI:29105"/>
    </cofactor>
</comment>
<dbReference type="InterPro" id="IPR032284">
    <property type="entry name" value="RecQ_Zn-bd"/>
</dbReference>
<dbReference type="AlphaFoldDB" id="A0A9X0WKU1"/>
<evidence type="ECO:0000259" key="20">
    <source>
        <dbReference type="PROSITE" id="PS51194"/>
    </source>
</evidence>
<dbReference type="PROSITE" id="PS51192">
    <property type="entry name" value="HELICASE_ATP_BIND_1"/>
    <property type="match status" value="1"/>
</dbReference>
<evidence type="ECO:0000256" key="9">
    <source>
        <dbReference type="ARBA" id="ARBA00022833"/>
    </source>
</evidence>
<dbReference type="GO" id="GO:0006260">
    <property type="term" value="P:DNA replication"/>
    <property type="evidence" value="ECO:0007669"/>
    <property type="project" value="InterPro"/>
</dbReference>
<dbReference type="SUPFAM" id="SSF52540">
    <property type="entry name" value="P-loop containing nucleoside triphosphate hydrolases"/>
    <property type="match status" value="2"/>
</dbReference>
<name>A0A9X0WKU1_9GAMM</name>
<dbReference type="CDD" id="cd18794">
    <property type="entry name" value="SF2_C_RecQ"/>
    <property type="match status" value="1"/>
</dbReference>
<dbReference type="Proteomes" id="UP001138802">
    <property type="component" value="Unassembled WGS sequence"/>
</dbReference>
<evidence type="ECO:0000256" key="13">
    <source>
        <dbReference type="ARBA" id="ARBA00023204"/>
    </source>
</evidence>
<organism evidence="21 22">
    <name type="scientific">Thiocapsa imhoffii</name>
    <dbReference type="NCBI Taxonomy" id="382777"/>
    <lineage>
        <taxon>Bacteria</taxon>
        <taxon>Pseudomonadati</taxon>
        <taxon>Pseudomonadota</taxon>
        <taxon>Gammaproteobacteria</taxon>
        <taxon>Chromatiales</taxon>
        <taxon>Chromatiaceae</taxon>
        <taxon>Thiocapsa</taxon>
    </lineage>
</organism>
<evidence type="ECO:0000256" key="5">
    <source>
        <dbReference type="ARBA" id="ARBA00022741"/>
    </source>
</evidence>
<comment type="cofactor">
    <cofactor evidence="1">
        <name>Mg(2+)</name>
        <dbReference type="ChEBI" id="CHEBI:18420"/>
    </cofactor>
</comment>
<dbReference type="SMART" id="SM00956">
    <property type="entry name" value="RQC"/>
    <property type="match status" value="1"/>
</dbReference>
<dbReference type="InterPro" id="IPR027417">
    <property type="entry name" value="P-loop_NTPase"/>
</dbReference>
<keyword evidence="22" id="KW-1185">Reference proteome</keyword>
<dbReference type="Gene3D" id="3.40.50.300">
    <property type="entry name" value="P-loop containing nucleotide triphosphate hydrolases"/>
    <property type="match status" value="2"/>
</dbReference>
<dbReference type="GO" id="GO:0006281">
    <property type="term" value="P:DNA repair"/>
    <property type="evidence" value="ECO:0007669"/>
    <property type="project" value="UniProtKB-KW"/>
</dbReference>
<keyword evidence="10" id="KW-0067">ATP-binding</keyword>
<keyword evidence="4" id="KW-0479">Metal-binding</keyword>
<keyword evidence="6" id="KW-0227">DNA damage</keyword>
<evidence type="ECO:0000256" key="11">
    <source>
        <dbReference type="ARBA" id="ARBA00023125"/>
    </source>
</evidence>
<feature type="domain" description="HRDC" evidence="18">
    <location>
        <begin position="531"/>
        <end position="611"/>
    </location>
</feature>
<dbReference type="InterPro" id="IPR006293">
    <property type="entry name" value="DNA_helicase_ATP-dep_RecQ_bac"/>
</dbReference>
<evidence type="ECO:0000256" key="15">
    <source>
        <dbReference type="ARBA" id="ARBA00034617"/>
    </source>
</evidence>